<dbReference type="PANTHER" id="PTHR10799">
    <property type="entry name" value="SNF2/RAD54 HELICASE FAMILY"/>
    <property type="match status" value="1"/>
</dbReference>
<dbReference type="AlphaFoldDB" id="A0A2I7N4Z4"/>
<dbReference type="InterPro" id="IPR000330">
    <property type="entry name" value="SNF2_N"/>
</dbReference>
<dbReference type="InterPro" id="IPR049730">
    <property type="entry name" value="SNF2/RAD54-like_C"/>
</dbReference>
<dbReference type="Gene3D" id="3.40.50.300">
    <property type="entry name" value="P-loop containing nucleotide triphosphate hydrolases"/>
    <property type="match status" value="1"/>
</dbReference>
<dbReference type="InterPro" id="IPR027417">
    <property type="entry name" value="P-loop_NTPase"/>
</dbReference>
<keyword evidence="4" id="KW-0067">ATP-binding</keyword>
<dbReference type="GO" id="GO:0004386">
    <property type="term" value="F:helicase activity"/>
    <property type="evidence" value="ECO:0007669"/>
    <property type="project" value="UniProtKB-KW"/>
</dbReference>
<dbReference type="PROSITE" id="PS51192">
    <property type="entry name" value="HELICASE_ATP_BIND_1"/>
    <property type="match status" value="1"/>
</dbReference>
<dbReference type="GO" id="GO:0016787">
    <property type="term" value="F:hydrolase activity"/>
    <property type="evidence" value="ECO:0007669"/>
    <property type="project" value="UniProtKB-KW"/>
</dbReference>
<evidence type="ECO:0000256" key="3">
    <source>
        <dbReference type="ARBA" id="ARBA00022806"/>
    </source>
</evidence>
<protein>
    <submittedName>
        <fullName evidence="7">ATP-dependent helicase</fullName>
    </submittedName>
</protein>
<evidence type="ECO:0000313" key="8">
    <source>
        <dbReference type="Proteomes" id="UP000236655"/>
    </source>
</evidence>
<dbReference type="Proteomes" id="UP000236655">
    <property type="component" value="Chromosome"/>
</dbReference>
<dbReference type="InterPro" id="IPR001650">
    <property type="entry name" value="Helicase_C-like"/>
</dbReference>
<dbReference type="CDD" id="cd18793">
    <property type="entry name" value="SF2_C_SNF"/>
    <property type="match status" value="1"/>
</dbReference>
<keyword evidence="2" id="KW-0378">Hydrolase</keyword>
<evidence type="ECO:0000256" key="2">
    <source>
        <dbReference type="ARBA" id="ARBA00022801"/>
    </source>
</evidence>
<dbReference type="Pfam" id="PF00271">
    <property type="entry name" value="Helicase_C"/>
    <property type="match status" value="1"/>
</dbReference>
<gene>
    <name evidence="7" type="ORF">CUN60_04275</name>
</gene>
<keyword evidence="1" id="KW-0547">Nucleotide-binding</keyword>
<keyword evidence="3 7" id="KW-0347">Helicase</keyword>
<dbReference type="InterPro" id="IPR057342">
    <property type="entry name" value="DEXDc_RapA"/>
</dbReference>
<dbReference type="SUPFAM" id="SSF52540">
    <property type="entry name" value="P-loop containing nucleoside triphosphate hydrolases"/>
    <property type="match status" value="2"/>
</dbReference>
<evidence type="ECO:0000256" key="1">
    <source>
        <dbReference type="ARBA" id="ARBA00022741"/>
    </source>
</evidence>
<dbReference type="PROSITE" id="PS51194">
    <property type="entry name" value="HELICASE_CTER"/>
    <property type="match status" value="1"/>
</dbReference>
<evidence type="ECO:0000259" key="6">
    <source>
        <dbReference type="PROSITE" id="PS51194"/>
    </source>
</evidence>
<dbReference type="KEGG" id="nba:CUN60_04275"/>
<name>A0A2I7N4Z4_9NEIS</name>
<dbReference type="RefSeq" id="WP_102950835.1">
    <property type="nucleotide sequence ID" value="NZ_CP024847.1"/>
</dbReference>
<evidence type="ECO:0000313" key="7">
    <source>
        <dbReference type="EMBL" id="AUR51536.1"/>
    </source>
</evidence>
<dbReference type="InterPro" id="IPR038718">
    <property type="entry name" value="SNF2-like_sf"/>
</dbReference>
<feature type="domain" description="Helicase C-terminal" evidence="6">
    <location>
        <begin position="395"/>
        <end position="581"/>
    </location>
</feature>
<dbReference type="GO" id="GO:0005524">
    <property type="term" value="F:ATP binding"/>
    <property type="evidence" value="ECO:0007669"/>
    <property type="project" value="UniProtKB-KW"/>
</dbReference>
<dbReference type="CDD" id="cd18011">
    <property type="entry name" value="DEXDc_RapA"/>
    <property type="match status" value="1"/>
</dbReference>
<dbReference type="SMART" id="SM00487">
    <property type="entry name" value="DEXDc"/>
    <property type="match status" value="1"/>
</dbReference>
<sequence length="951" mass="110142">MLLTPYHAKFFAYDILRKTRSDISATVFNAKVQMNPHQVLAAQYAIRSPIAKGAILADEVGLGKTIEAGLILAQMWAERKRKLIIVCPAVLRKQWQEELKDKFALDSIILDSKPIIQAKKDGIDLFNLSEPNILICSYNLINREEYNLKLKSIPFDLVVFDEAHKLKNEKSKVYQSIQEAFSHTKKILLTATPLQNNLNELYGLVNIIDNKFFASKRALNSNLSDLELSHLRERLKSVCHRSLRKDVASFIRYTERHSQTFNYQSTNFELQLFQELNDFIFDELVNVYDVRVIHLIKVALLKIKSSSSIAIFDTLQKIRLRVEQSLADDNAVTSLDEIEEEILVETSEDLDDEEYQELADSPQLVAKAEKSRVLIRLDEIIRNLKILIDNNQDSKLPNLLKAIKFGFAKMKEIGAREKCVIFTESVATQKYLKQYLEQNGFADKIVLFNASNNDDKSKQIYHDWLNVKANRKKISGVKSADMKLAITEYFEKTAKILIATDSASEGVNLQFCSLLINYDLPWNPQRIEQRIGRVHRYGQKYDVVVVNFVDTNNMIDKRIYEILDKKFGLFDGVFGASNEILGSIANLNNGFEQAIQNIFTRCRDEESINQEFDLLGEQFKEENNQRLQKAKQILETYFDEDVHNLLQQSEEQSKNRLDQISQKFWELTKYQLPQLAPKVEFDEDDKTIELNQQIQGIRSAIYYMIKKDNWEEQQDYTNNQLYRLNHPLGELVINFAKAQTTPNALLEFDLSNYGKQVNALDAYKNQSGTLALEHLVIKTNDHNEDYLVFSGKLDNGQELTQSECERLFNLVATVRNTDKIDNIEYLQKQNRDIALAKFEQQKAQNFDDVYLQIENFRNDILADFNSQIEEIDGQIKEINKSIKQAVNIRDKVSLTGEINLLKSKKRKMIDNRQMRELELDDEIAELVQQYQTQLEPNIKASNLFSIKFKVI</sequence>
<organism evidence="7 8">
    <name type="scientific">Aquella oligotrophica</name>
    <dbReference type="NCBI Taxonomy" id="2067065"/>
    <lineage>
        <taxon>Bacteria</taxon>
        <taxon>Pseudomonadati</taxon>
        <taxon>Pseudomonadota</taxon>
        <taxon>Betaproteobacteria</taxon>
        <taxon>Neisseriales</taxon>
        <taxon>Neisseriaceae</taxon>
        <taxon>Aquella</taxon>
    </lineage>
</organism>
<reference evidence="8" key="1">
    <citation type="submission" date="2017-11" db="EMBL/GenBank/DDBJ databases">
        <authorList>
            <person name="Chan K.G."/>
            <person name="Lee L.S."/>
        </authorList>
    </citation>
    <scope>NUCLEOTIDE SEQUENCE [LARGE SCALE GENOMIC DNA]</scope>
    <source>
        <strain evidence="8">DSM 100970</strain>
    </source>
</reference>
<evidence type="ECO:0000256" key="4">
    <source>
        <dbReference type="ARBA" id="ARBA00022840"/>
    </source>
</evidence>
<dbReference type="Gene3D" id="3.40.50.10810">
    <property type="entry name" value="Tandem AAA-ATPase domain"/>
    <property type="match status" value="1"/>
</dbReference>
<keyword evidence="8" id="KW-1185">Reference proteome</keyword>
<dbReference type="OrthoDB" id="9814088at2"/>
<evidence type="ECO:0000259" key="5">
    <source>
        <dbReference type="PROSITE" id="PS51192"/>
    </source>
</evidence>
<accession>A0A2I7N4Z4</accession>
<dbReference type="SMART" id="SM00490">
    <property type="entry name" value="HELICc"/>
    <property type="match status" value="1"/>
</dbReference>
<dbReference type="InterPro" id="IPR014001">
    <property type="entry name" value="Helicase_ATP-bd"/>
</dbReference>
<proteinExistence type="predicted"/>
<feature type="domain" description="Helicase ATP-binding" evidence="5">
    <location>
        <begin position="45"/>
        <end position="211"/>
    </location>
</feature>
<dbReference type="EMBL" id="CP024847">
    <property type="protein sequence ID" value="AUR51536.1"/>
    <property type="molecule type" value="Genomic_DNA"/>
</dbReference>
<dbReference type="Pfam" id="PF00176">
    <property type="entry name" value="SNF2-rel_dom"/>
    <property type="match status" value="1"/>
</dbReference>